<keyword evidence="3" id="KW-1185">Reference proteome</keyword>
<feature type="region of interest" description="Disordered" evidence="1">
    <location>
        <begin position="139"/>
        <end position="164"/>
    </location>
</feature>
<proteinExistence type="predicted"/>
<sequence>MNHTIPSCPSSSVMPGSPNVDASASSATRSRPSPVVTACAPIWLRIVQRSATGSLTTTRGLHYLCPIDLDMPEDSWNNARGAPPEAIHGTPLEASLGAPSPKAILGGAAHGASPEVVHGTSPKVAHGALDEAAHRALSVAQGSSAEDPHGILPVPLLSTSSLET</sequence>
<evidence type="ECO:0000313" key="2">
    <source>
        <dbReference type="EMBL" id="CAK9166960.1"/>
    </source>
</evidence>
<evidence type="ECO:0000256" key="1">
    <source>
        <dbReference type="SAM" id="MobiDB-lite"/>
    </source>
</evidence>
<comment type="caution">
    <text evidence="2">The sequence shown here is derived from an EMBL/GenBank/DDBJ whole genome shotgun (WGS) entry which is preliminary data.</text>
</comment>
<name>A0ABC8THC2_9AQUA</name>
<protein>
    <submittedName>
        <fullName evidence="2">Uncharacterized protein</fullName>
    </submittedName>
</protein>
<feature type="compositionally biased region" description="Polar residues" evidence="1">
    <location>
        <begin position="1"/>
        <end position="14"/>
    </location>
</feature>
<gene>
    <name evidence="2" type="ORF">ILEXP_LOCUS36206</name>
</gene>
<feature type="compositionally biased region" description="Low complexity" evidence="1">
    <location>
        <begin position="22"/>
        <end position="32"/>
    </location>
</feature>
<dbReference type="Proteomes" id="UP001642360">
    <property type="component" value="Unassembled WGS sequence"/>
</dbReference>
<organism evidence="2 3">
    <name type="scientific">Ilex paraguariensis</name>
    <name type="common">yerba mate</name>
    <dbReference type="NCBI Taxonomy" id="185542"/>
    <lineage>
        <taxon>Eukaryota</taxon>
        <taxon>Viridiplantae</taxon>
        <taxon>Streptophyta</taxon>
        <taxon>Embryophyta</taxon>
        <taxon>Tracheophyta</taxon>
        <taxon>Spermatophyta</taxon>
        <taxon>Magnoliopsida</taxon>
        <taxon>eudicotyledons</taxon>
        <taxon>Gunneridae</taxon>
        <taxon>Pentapetalae</taxon>
        <taxon>asterids</taxon>
        <taxon>campanulids</taxon>
        <taxon>Aquifoliales</taxon>
        <taxon>Aquifoliaceae</taxon>
        <taxon>Ilex</taxon>
    </lineage>
</organism>
<feature type="region of interest" description="Disordered" evidence="1">
    <location>
        <begin position="75"/>
        <end position="120"/>
    </location>
</feature>
<feature type="region of interest" description="Disordered" evidence="1">
    <location>
        <begin position="1"/>
        <end position="32"/>
    </location>
</feature>
<evidence type="ECO:0000313" key="3">
    <source>
        <dbReference type="Proteomes" id="UP001642360"/>
    </source>
</evidence>
<dbReference type="AlphaFoldDB" id="A0ABC8THC2"/>
<dbReference type="EMBL" id="CAUOFW020004724">
    <property type="protein sequence ID" value="CAK9166960.1"/>
    <property type="molecule type" value="Genomic_DNA"/>
</dbReference>
<accession>A0ABC8THC2</accession>
<reference evidence="2 3" key="1">
    <citation type="submission" date="2024-02" db="EMBL/GenBank/DDBJ databases">
        <authorList>
            <person name="Vignale AGUSTIN F."/>
            <person name="Sosa J E."/>
            <person name="Modenutti C."/>
        </authorList>
    </citation>
    <scope>NUCLEOTIDE SEQUENCE [LARGE SCALE GENOMIC DNA]</scope>
</reference>